<sequence>MNDLGWDEEETYMANAVLGNSASDFLRAISSSNQNLFLVMETDENLSKKLSSLVEWPNSDSFSWNYAILWQQTVSRSGHQVLGWGDGCCREPNQSEGPVSRLEEEEMRWQEMRKRVLQKLQRVFGESDEDNYALSLENVTATETFFLASMYFFFNHGEGGPGSVRNAL</sequence>
<evidence type="ECO:0000313" key="6">
    <source>
        <dbReference type="EMBL" id="KAG2284901.1"/>
    </source>
</evidence>
<dbReference type="InterPro" id="IPR045084">
    <property type="entry name" value="AIB/MYC-like"/>
</dbReference>
<keyword evidence="2 4" id="KW-0804">Transcription</keyword>
<organism evidence="6 7">
    <name type="scientific">Brassica carinata</name>
    <name type="common">Ethiopian mustard</name>
    <name type="synonym">Abyssinian cabbage</name>
    <dbReference type="NCBI Taxonomy" id="52824"/>
    <lineage>
        <taxon>Eukaryota</taxon>
        <taxon>Viridiplantae</taxon>
        <taxon>Streptophyta</taxon>
        <taxon>Embryophyta</taxon>
        <taxon>Tracheophyta</taxon>
        <taxon>Spermatophyta</taxon>
        <taxon>Magnoliopsida</taxon>
        <taxon>eudicotyledons</taxon>
        <taxon>Gunneridae</taxon>
        <taxon>Pentapetalae</taxon>
        <taxon>rosids</taxon>
        <taxon>malvids</taxon>
        <taxon>Brassicales</taxon>
        <taxon>Brassicaceae</taxon>
        <taxon>Brassiceae</taxon>
        <taxon>Brassica</taxon>
    </lineage>
</organism>
<keyword evidence="3 4" id="KW-0539">Nucleus</keyword>
<protein>
    <recommendedName>
        <fullName evidence="4">Transcription factor</fullName>
        <shortName evidence="4">bHLH transcription factor</shortName>
    </recommendedName>
    <alternativeName>
        <fullName evidence="4">Basic helix-loop-helix protein</fullName>
    </alternativeName>
</protein>
<evidence type="ECO:0000256" key="2">
    <source>
        <dbReference type="ARBA" id="ARBA00023163"/>
    </source>
</evidence>
<reference evidence="6 7" key="1">
    <citation type="submission" date="2020-02" db="EMBL/GenBank/DDBJ databases">
        <authorList>
            <person name="Ma Q."/>
            <person name="Huang Y."/>
            <person name="Song X."/>
            <person name="Pei D."/>
        </authorList>
    </citation>
    <scope>NUCLEOTIDE SEQUENCE [LARGE SCALE GENOMIC DNA]</scope>
    <source>
        <strain evidence="6">Sxm20200214</strain>
        <tissue evidence="6">Leaf</tissue>
    </source>
</reference>
<dbReference type="EMBL" id="JAAMPC010000010">
    <property type="protein sequence ID" value="KAG2284901.1"/>
    <property type="molecule type" value="Genomic_DNA"/>
</dbReference>
<feature type="domain" description="Transcription factor MYC/MYB N-terminal" evidence="5">
    <location>
        <begin position="46"/>
        <end position="164"/>
    </location>
</feature>
<comment type="subcellular location">
    <subcellularLocation>
        <location evidence="4">Nucleus</location>
    </subcellularLocation>
</comment>
<dbReference type="Proteomes" id="UP000886595">
    <property type="component" value="Unassembled WGS sequence"/>
</dbReference>
<keyword evidence="1 4" id="KW-0805">Transcription regulation</keyword>
<comment type="caution">
    <text evidence="6">The sequence shown here is derived from an EMBL/GenBank/DDBJ whole genome shotgun (WGS) entry which is preliminary data.</text>
</comment>
<name>A0A8X7UQN1_BRACI</name>
<evidence type="ECO:0000256" key="1">
    <source>
        <dbReference type="ARBA" id="ARBA00023015"/>
    </source>
</evidence>
<proteinExistence type="predicted"/>
<dbReference type="GO" id="GO:0003700">
    <property type="term" value="F:DNA-binding transcription factor activity"/>
    <property type="evidence" value="ECO:0007669"/>
    <property type="project" value="InterPro"/>
</dbReference>
<dbReference type="PANTHER" id="PTHR11514:SF128">
    <property type="entry name" value="TRANSCRIPTION FACTOR"/>
    <property type="match status" value="1"/>
</dbReference>
<dbReference type="GO" id="GO:0000976">
    <property type="term" value="F:transcription cis-regulatory region binding"/>
    <property type="evidence" value="ECO:0007669"/>
    <property type="project" value="TreeGrafter"/>
</dbReference>
<accession>A0A8X7UQN1</accession>
<dbReference type="OrthoDB" id="1717448at2759"/>
<dbReference type="AlphaFoldDB" id="A0A8X7UQN1"/>
<dbReference type="InterPro" id="IPR025610">
    <property type="entry name" value="MYC/MYB_N"/>
</dbReference>
<keyword evidence="7" id="KW-1185">Reference proteome</keyword>
<evidence type="ECO:0000256" key="4">
    <source>
        <dbReference type="RuleBase" id="RU369104"/>
    </source>
</evidence>
<dbReference type="GO" id="GO:0005634">
    <property type="term" value="C:nucleus"/>
    <property type="evidence" value="ECO:0007669"/>
    <property type="project" value="UniProtKB-SubCell"/>
</dbReference>
<evidence type="ECO:0000259" key="5">
    <source>
        <dbReference type="Pfam" id="PF14215"/>
    </source>
</evidence>
<evidence type="ECO:0000256" key="3">
    <source>
        <dbReference type="ARBA" id="ARBA00023242"/>
    </source>
</evidence>
<gene>
    <name evidence="6" type="ORF">Bca52824_044505</name>
</gene>
<dbReference type="PANTHER" id="PTHR11514">
    <property type="entry name" value="MYC"/>
    <property type="match status" value="1"/>
</dbReference>
<dbReference type="Pfam" id="PF14215">
    <property type="entry name" value="bHLH-MYC_N"/>
    <property type="match status" value="1"/>
</dbReference>
<evidence type="ECO:0000313" key="7">
    <source>
        <dbReference type="Proteomes" id="UP000886595"/>
    </source>
</evidence>